<keyword evidence="1" id="KW-0732">Signal</keyword>
<keyword evidence="2" id="KW-0449">Lipoprotein</keyword>
<dbReference type="AlphaFoldDB" id="A0A327QW34"/>
<feature type="signal peptide" evidence="1">
    <location>
        <begin position="1"/>
        <end position="19"/>
    </location>
</feature>
<dbReference type="InterPro" id="IPR030890">
    <property type="entry name" value="LP_HExxH_w_TonB"/>
</dbReference>
<dbReference type="Gene3D" id="3.40.390.70">
    <property type="match status" value="1"/>
</dbReference>
<protein>
    <submittedName>
        <fullName evidence="2">Substrate import-associated zinc metallohydrolase lipoprotein</fullName>
    </submittedName>
</protein>
<evidence type="ECO:0000256" key="1">
    <source>
        <dbReference type="SAM" id="SignalP"/>
    </source>
</evidence>
<dbReference type="OrthoDB" id="1113652at2"/>
<feature type="chain" id="PRO_5016280153" evidence="1">
    <location>
        <begin position="20"/>
        <end position="284"/>
    </location>
</feature>
<keyword evidence="3" id="KW-1185">Reference proteome</keyword>
<dbReference type="Pfam" id="PF15890">
    <property type="entry name" value="Peptidase_Mx1"/>
    <property type="match status" value="1"/>
</dbReference>
<comment type="caution">
    <text evidence="2">The sequence shown here is derived from an EMBL/GenBank/DDBJ whole genome shotgun (WGS) entry which is preliminary data.</text>
</comment>
<accession>A0A327QW34</accession>
<dbReference type="SUPFAM" id="SSF55486">
    <property type="entry name" value="Metalloproteases ('zincins'), catalytic domain"/>
    <property type="match status" value="1"/>
</dbReference>
<dbReference type="EMBL" id="QLLL01000002">
    <property type="protein sequence ID" value="RAJ08580.1"/>
    <property type="molecule type" value="Genomic_DNA"/>
</dbReference>
<sequence length="284" mass="32333">MKKYIVAILSVCFAASVFTACSKNDDNLDIPLMYEGDKYAKNAIDTFIINEYIIPYNISVKFRWDPFEVPTNKFLVPVKEDVVIPVMTIVKQIWINPYEQMLGKGFIQKYAPKQYVLVGSANYNNDGTIVLGEAEGGRKITLYQLNKFDRKNVPFVKQMLHTIHHEFAHILHQTILYQREYKQITPGGYTATWYNTSNAQALALGFITPYARSNSDEDFVEMISTMLVEGKAGFDAIVNAQTPAARDLLRRKEALVSAYMLDKWKVDIYELQTITQAAIAQATN</sequence>
<keyword evidence="2" id="KW-0378">Hydrolase</keyword>
<evidence type="ECO:0000313" key="3">
    <source>
        <dbReference type="Proteomes" id="UP000249547"/>
    </source>
</evidence>
<dbReference type="PROSITE" id="PS51257">
    <property type="entry name" value="PROKAR_LIPOPROTEIN"/>
    <property type="match status" value="1"/>
</dbReference>
<organism evidence="2 3">
    <name type="scientific">Chitinophaga skermanii</name>
    <dbReference type="NCBI Taxonomy" id="331697"/>
    <lineage>
        <taxon>Bacteria</taxon>
        <taxon>Pseudomonadati</taxon>
        <taxon>Bacteroidota</taxon>
        <taxon>Chitinophagia</taxon>
        <taxon>Chitinophagales</taxon>
        <taxon>Chitinophagaceae</taxon>
        <taxon>Chitinophaga</taxon>
    </lineage>
</organism>
<dbReference type="RefSeq" id="WP_111596716.1">
    <property type="nucleotide sequence ID" value="NZ_QLLL01000002.1"/>
</dbReference>
<dbReference type="Proteomes" id="UP000249547">
    <property type="component" value="Unassembled WGS sequence"/>
</dbReference>
<dbReference type="GO" id="GO:0016787">
    <property type="term" value="F:hydrolase activity"/>
    <property type="evidence" value="ECO:0007669"/>
    <property type="project" value="UniProtKB-KW"/>
</dbReference>
<dbReference type="NCBIfam" id="TIGR04549">
    <property type="entry name" value="LP_HExxH_w_tonB"/>
    <property type="match status" value="1"/>
</dbReference>
<gene>
    <name evidence="2" type="ORF">LX64_01233</name>
</gene>
<reference evidence="2 3" key="1">
    <citation type="submission" date="2018-06" db="EMBL/GenBank/DDBJ databases">
        <title>Genomic Encyclopedia of Archaeal and Bacterial Type Strains, Phase II (KMG-II): from individual species to whole genera.</title>
        <authorList>
            <person name="Goeker M."/>
        </authorList>
    </citation>
    <scope>NUCLEOTIDE SEQUENCE [LARGE SCALE GENOMIC DNA]</scope>
    <source>
        <strain evidence="2 3">DSM 23857</strain>
    </source>
</reference>
<name>A0A327QW34_9BACT</name>
<proteinExistence type="predicted"/>
<evidence type="ECO:0000313" key="2">
    <source>
        <dbReference type="EMBL" id="RAJ08580.1"/>
    </source>
</evidence>